<dbReference type="InterPro" id="IPR052563">
    <property type="entry name" value="FliK"/>
</dbReference>
<dbReference type="InterPro" id="IPR001635">
    <property type="entry name" value="Flag_hook_Flik"/>
</dbReference>
<evidence type="ECO:0000256" key="3">
    <source>
        <dbReference type="ARBA" id="ARBA00022795"/>
    </source>
</evidence>
<gene>
    <name evidence="6" type="ORF">AMJAP_0576</name>
</gene>
<dbReference type="EMBL" id="AP014545">
    <property type="protein sequence ID" value="BBB25175.1"/>
    <property type="molecule type" value="Genomic_DNA"/>
</dbReference>
<keyword evidence="3" id="KW-1005">Bacterial flagellum biogenesis</keyword>
<dbReference type="Proteomes" id="UP000595663">
    <property type="component" value="Chromosome"/>
</dbReference>
<evidence type="ECO:0000256" key="1">
    <source>
        <dbReference type="ARBA" id="ARBA00003944"/>
    </source>
</evidence>
<dbReference type="CDD" id="cd17470">
    <property type="entry name" value="T3SS_Flik_C"/>
    <property type="match status" value="1"/>
</dbReference>
<evidence type="ECO:0000256" key="4">
    <source>
        <dbReference type="SAM" id="MobiDB-lite"/>
    </source>
</evidence>
<dbReference type="PANTHER" id="PTHR37533:SF2">
    <property type="entry name" value="FLAGELLAR HOOK-LENGTH CONTROL PROTEIN"/>
    <property type="match status" value="1"/>
</dbReference>
<feature type="compositionally biased region" description="Basic and acidic residues" evidence="4">
    <location>
        <begin position="586"/>
        <end position="599"/>
    </location>
</feature>
<organism evidence="6 7">
    <name type="scientific">Amphritea japonica ATCC BAA-1530</name>
    <dbReference type="NCBI Taxonomy" id="1278309"/>
    <lineage>
        <taxon>Bacteria</taxon>
        <taxon>Pseudomonadati</taxon>
        <taxon>Pseudomonadota</taxon>
        <taxon>Gammaproteobacteria</taxon>
        <taxon>Oceanospirillales</taxon>
        <taxon>Oceanospirillaceae</taxon>
        <taxon>Amphritea</taxon>
    </lineage>
</organism>
<comment type="similarity">
    <text evidence="2">Belongs to the FliK family.</text>
</comment>
<dbReference type="GO" id="GO:0044780">
    <property type="term" value="P:bacterial-type flagellum assembly"/>
    <property type="evidence" value="ECO:0007669"/>
    <property type="project" value="InterPro"/>
</dbReference>
<feature type="region of interest" description="Disordered" evidence="4">
    <location>
        <begin position="583"/>
        <end position="636"/>
    </location>
</feature>
<keyword evidence="7" id="KW-1185">Reference proteome</keyword>
<protein>
    <recommendedName>
        <fullName evidence="5">Flagellar hook-length control protein-like C-terminal domain-containing protein</fullName>
    </recommendedName>
</protein>
<proteinExistence type="inferred from homology"/>
<dbReference type="PRINTS" id="PR01007">
    <property type="entry name" value="FLGHOOKFLIK"/>
</dbReference>
<dbReference type="AlphaFoldDB" id="A0A7R6PIQ2"/>
<accession>A0A7R6PIQ2</accession>
<dbReference type="Pfam" id="PF02120">
    <property type="entry name" value="Flg_hook"/>
    <property type="match status" value="1"/>
</dbReference>
<evidence type="ECO:0000313" key="6">
    <source>
        <dbReference type="EMBL" id="BBB25175.1"/>
    </source>
</evidence>
<dbReference type="PANTHER" id="PTHR37533">
    <property type="entry name" value="FLAGELLAR HOOK-LENGTH CONTROL PROTEIN"/>
    <property type="match status" value="1"/>
</dbReference>
<dbReference type="RefSeq" id="WP_019622972.1">
    <property type="nucleotide sequence ID" value="NZ_AP014545.1"/>
</dbReference>
<evidence type="ECO:0000259" key="5">
    <source>
        <dbReference type="Pfam" id="PF02120"/>
    </source>
</evidence>
<dbReference type="InterPro" id="IPR021136">
    <property type="entry name" value="Flagellar_hook_control-like_C"/>
</dbReference>
<reference evidence="6 7" key="1">
    <citation type="journal article" date="2008" name="Int. J. Syst. Evol. Microbiol.">
        <title>Amphritea japonica sp. nov. and Amphritea balenae sp. nov., isolated from the sediment adjacent to sperm whale carcasses off Kagoshima, Japan.</title>
        <authorList>
            <person name="Miyazaki M."/>
            <person name="Nogi Y."/>
            <person name="Fujiwara Y."/>
            <person name="Kawato M."/>
            <person name="Nagahama T."/>
            <person name="Kubokawa K."/>
            <person name="Horikoshi K."/>
        </authorList>
    </citation>
    <scope>NUCLEOTIDE SEQUENCE [LARGE SCALE GENOMIC DNA]</scope>
    <source>
        <strain evidence="6 7">ATCC BAA-1530</strain>
    </source>
</reference>
<dbReference type="OrthoDB" id="1792985at2"/>
<dbReference type="GO" id="GO:0009424">
    <property type="term" value="C:bacterial-type flagellum hook"/>
    <property type="evidence" value="ECO:0007669"/>
    <property type="project" value="InterPro"/>
</dbReference>
<dbReference type="InterPro" id="IPR038610">
    <property type="entry name" value="FliK-like_C_sf"/>
</dbReference>
<comment type="function">
    <text evidence="1">Controls the length of the flagellar hook.</text>
</comment>
<feature type="region of interest" description="Disordered" evidence="4">
    <location>
        <begin position="45"/>
        <end position="78"/>
    </location>
</feature>
<evidence type="ECO:0000256" key="2">
    <source>
        <dbReference type="ARBA" id="ARBA00009149"/>
    </source>
</evidence>
<evidence type="ECO:0000313" key="7">
    <source>
        <dbReference type="Proteomes" id="UP000595663"/>
    </source>
</evidence>
<feature type="domain" description="Flagellar hook-length control protein-like C-terminal" evidence="5">
    <location>
        <begin position="513"/>
        <end position="595"/>
    </location>
</feature>
<feature type="region of interest" description="Disordered" evidence="4">
    <location>
        <begin position="303"/>
        <end position="333"/>
    </location>
</feature>
<sequence length="636" mass="66409">MSQSLSASAGAGSLLSIGTVSATSADAAIQGVLGETAQIVQSFDKSMQQANQQHLPAATKQAQGGQKLPEGGESLPSVDAQSTDEAFSLVKVSDASVNSALEGEEGKVALDQFQQVLFPAADQNFQKISAAESVGNSALQQINKHRDVDLTVKADSALQQVGGRSVLPDSAGENVGRSQVTSDMTEAALFKQPISGAQARSEAPVAEAAPVAGIHNPQRTELSGRLIESGVNRTVSVPVPEAAAGKIENAPVITASSSQSDIAVKSEMLTMPVTGGVESNGVGQGQSVVDSPVTASLLDAEKPVIAQGSASPSGAPREKVGEGSNTQEPEKNPFSESIAQIVRETGLASAQLTESANPVAEAVTRLDIPVGQVVGSKVAAGIYVTKHEMSAKTDLFFTSAESQLRSPSTEVVQPSVRQTAESLVQSGNVMASTQQVAGDLRQQIKTGGVEFDKLPGVEPAARSEGRQEALLTSFADSLTAASKVSRAAAEPMQLSMPNGARPGMPAWGQAVNDRVMMMASKNGQFAEIQLDPPELGSLQVKLQVKNEQVSVVFNTPHGSVREALEQNMPRLREMFAEQGLNLSESSVHDQSEGQQRRESDDSDAAGLYTDYQGDSGEENESGLMQQESLSLVDYYA</sequence>
<feature type="compositionally biased region" description="Polar residues" evidence="4">
    <location>
        <begin position="45"/>
        <end position="64"/>
    </location>
</feature>
<dbReference type="KEGG" id="ajp:AMJAP_0576"/>
<name>A0A7R6PIQ2_9GAMM</name>
<dbReference type="Gene3D" id="3.30.750.140">
    <property type="match status" value="1"/>
</dbReference>